<proteinExistence type="predicted"/>
<keyword evidence="3" id="KW-1185">Reference proteome</keyword>
<dbReference type="AlphaFoldDB" id="A0A1Q9DD16"/>
<reference evidence="2 3" key="1">
    <citation type="submission" date="2016-02" db="EMBL/GenBank/DDBJ databases">
        <title>Genome analysis of coral dinoflagellate symbionts highlights evolutionary adaptations to a symbiotic lifestyle.</title>
        <authorList>
            <person name="Aranda M."/>
            <person name="Li Y."/>
            <person name="Liew Y.J."/>
            <person name="Baumgarten S."/>
            <person name="Simakov O."/>
            <person name="Wilson M."/>
            <person name="Piel J."/>
            <person name="Ashoor H."/>
            <person name="Bougouffa S."/>
            <person name="Bajic V.B."/>
            <person name="Ryu T."/>
            <person name="Ravasi T."/>
            <person name="Bayer T."/>
            <person name="Micklem G."/>
            <person name="Kim H."/>
            <person name="Bhak J."/>
            <person name="Lajeunesse T.C."/>
            <person name="Voolstra C.R."/>
        </authorList>
    </citation>
    <scope>NUCLEOTIDE SEQUENCE [LARGE SCALE GENOMIC DNA]</scope>
    <source>
        <strain evidence="2 3">CCMP2467</strain>
    </source>
</reference>
<dbReference type="EMBL" id="LSRX01000594">
    <property type="protein sequence ID" value="OLP93116.1"/>
    <property type="molecule type" value="Genomic_DNA"/>
</dbReference>
<comment type="caution">
    <text evidence="2">The sequence shown here is derived from an EMBL/GenBank/DDBJ whole genome shotgun (WGS) entry which is preliminary data.</text>
</comment>
<dbReference type="OrthoDB" id="436872at2759"/>
<feature type="region of interest" description="Disordered" evidence="1">
    <location>
        <begin position="14"/>
        <end position="33"/>
    </location>
</feature>
<accession>A0A1Q9DD16</accession>
<gene>
    <name evidence="2" type="ORF">AK812_SmicGene25017</name>
</gene>
<dbReference type="Proteomes" id="UP000186817">
    <property type="component" value="Unassembled WGS sequence"/>
</dbReference>
<feature type="region of interest" description="Disordered" evidence="1">
    <location>
        <begin position="56"/>
        <end position="120"/>
    </location>
</feature>
<protein>
    <submittedName>
        <fullName evidence="2">Uncharacterized protein</fullName>
    </submittedName>
</protein>
<evidence type="ECO:0000313" key="2">
    <source>
        <dbReference type="EMBL" id="OLP93116.1"/>
    </source>
</evidence>
<evidence type="ECO:0000256" key="1">
    <source>
        <dbReference type="SAM" id="MobiDB-lite"/>
    </source>
</evidence>
<name>A0A1Q9DD16_SYMMI</name>
<evidence type="ECO:0000313" key="3">
    <source>
        <dbReference type="Proteomes" id="UP000186817"/>
    </source>
</evidence>
<organism evidence="2 3">
    <name type="scientific">Symbiodinium microadriaticum</name>
    <name type="common">Dinoflagellate</name>
    <name type="synonym">Zooxanthella microadriatica</name>
    <dbReference type="NCBI Taxonomy" id="2951"/>
    <lineage>
        <taxon>Eukaryota</taxon>
        <taxon>Sar</taxon>
        <taxon>Alveolata</taxon>
        <taxon>Dinophyceae</taxon>
        <taxon>Suessiales</taxon>
        <taxon>Symbiodiniaceae</taxon>
        <taxon>Symbiodinium</taxon>
    </lineage>
</organism>
<sequence>MALAKFSEDLTRALKEQGTPVESALDSPEDTPCHRLTEDVGFDIFAHFRGLRTATSTWSGTPKGCSDQEPTKDDENEPPESERPSSHFLFGGACLRPHTDGSLGARSVEERRVRPAPARANARAEGAKGARAVFRIAEACDLRCGIGANAPSSCSGQRVEVLCQSLL</sequence>